<keyword evidence="5" id="KW-1185">Reference proteome</keyword>
<dbReference type="InterPro" id="IPR003309">
    <property type="entry name" value="SCAN_dom"/>
</dbReference>
<dbReference type="InterPro" id="IPR038269">
    <property type="entry name" value="SCAN_sf"/>
</dbReference>
<gene>
    <name evidence="4" type="ORF">H4Q32_027006</name>
</gene>
<feature type="domain" description="SCAN box" evidence="2">
    <location>
        <begin position="262"/>
        <end position="350"/>
    </location>
</feature>
<dbReference type="Proteomes" id="UP000830375">
    <property type="component" value="Unassembled WGS sequence"/>
</dbReference>
<name>A0ABQ8L1R8_LABRO</name>
<dbReference type="Pfam" id="PF02023">
    <property type="entry name" value="SCAN"/>
    <property type="match status" value="1"/>
</dbReference>
<protein>
    <submittedName>
        <fullName evidence="4">Transposon Tf2-9 polyprotein</fullName>
    </submittedName>
</protein>
<evidence type="ECO:0000313" key="4">
    <source>
        <dbReference type="EMBL" id="KAI2644687.1"/>
    </source>
</evidence>
<dbReference type="PANTHER" id="PTHR46888:SF13">
    <property type="entry name" value="RIBONUCLEASE H"/>
    <property type="match status" value="1"/>
</dbReference>
<feature type="compositionally biased region" description="Polar residues" evidence="1">
    <location>
        <begin position="155"/>
        <end position="179"/>
    </location>
</feature>
<dbReference type="Gene3D" id="1.10.4020.10">
    <property type="entry name" value="DNA breaking-rejoining enzymes"/>
    <property type="match status" value="1"/>
</dbReference>
<evidence type="ECO:0000313" key="5">
    <source>
        <dbReference type="Proteomes" id="UP000830375"/>
    </source>
</evidence>
<accession>A0ABQ8L1R8</accession>
<sequence>MEFDFTAFTLCPTTEAFNRCKKKDLILIADFFDVDIPKDVTKQVLKNNLFKKLVDAGILPKEAEDGVGVQSEVAVETAAEDLNLTTDSFAPYDPRIAVKLKEMDLLIKKQECEAEMIRLKVVEKQAERDIQLRKLDLEARRLAQKPVPSPRTRPISVSSPLTSAGSSSVTHDFSHAPSSNSFDVSKYIKLVPPFRETEVDSYFVAFERVAGKLRWPKDMWALLLQCSLSGKAQEVCSSLPIESSLDYDLVKSAVLRAYELVPEAYRQKFRTHSKTVNQTYVEFVREKRVLFEKWCLSSKITTLEDLQELILLEDFKNCIPAKIVVHLNEQKVTSSASAAVLADEFVLTHKNVFSAHTSAKPPLLNVESSVVPHVVHSSKNEMPSKGGRKFANSGERRVCFFCLDPNHMISDCKAWKQKRAASKPKNVALVQSFCNASSRSEESYQPFLFEGTVSLLPDSTPKSVTILRDTGAAQSFILADILPFSATSFTGNDVLIRGIEMHCVNVPLHTVYLKSDIVSGPVSLAVRPQLPVEGVDLILGNDLAGGTVFPRPIVSHKPCTSYKPDLAENFPSVFPACAVTRAQSKKFEKVVDLSRSFLVDDPESVECVLSITPDPDLAVPYEKLTSETPLKVGREHLAAAQKADPSLARCVMAAECATHAPGSGVVYFWEKGLLMRKWKPQREELGWQEVQQIVLPSGYRHQVLKLAHENVLSGHVGITKTYNRIVKYFFWPGLKSAVSRFCRSCHTCQLAGKPNQKIPPAPLCPIPVVSDPLSA</sequence>
<feature type="domain" description="Integrase zinc-binding" evidence="3">
    <location>
        <begin position="696"/>
        <end position="752"/>
    </location>
</feature>
<dbReference type="InterPro" id="IPR041588">
    <property type="entry name" value="Integrase_H2C2"/>
</dbReference>
<feature type="region of interest" description="Disordered" evidence="1">
    <location>
        <begin position="143"/>
        <end position="179"/>
    </location>
</feature>
<evidence type="ECO:0000256" key="1">
    <source>
        <dbReference type="SAM" id="MobiDB-lite"/>
    </source>
</evidence>
<evidence type="ECO:0000259" key="3">
    <source>
        <dbReference type="Pfam" id="PF17921"/>
    </source>
</evidence>
<reference evidence="4 5" key="1">
    <citation type="submission" date="2022-01" db="EMBL/GenBank/DDBJ databases">
        <title>A high-quality chromosome-level genome assembly of rohu carp, Labeo rohita.</title>
        <authorList>
            <person name="Arick M.A. II"/>
            <person name="Hsu C.-Y."/>
            <person name="Magbanua Z."/>
            <person name="Pechanova O."/>
            <person name="Grover C."/>
            <person name="Miller E."/>
            <person name="Thrash A."/>
            <person name="Ezzel L."/>
            <person name="Alam S."/>
            <person name="Benzie J."/>
            <person name="Hamilton M."/>
            <person name="Karsi A."/>
            <person name="Lawrence M.L."/>
            <person name="Peterson D.G."/>
        </authorList>
    </citation>
    <scope>NUCLEOTIDE SEQUENCE [LARGE SCALE GENOMIC DNA]</scope>
    <source>
        <strain evidence="5">BAU-BD-2019</strain>
        <tissue evidence="4">Blood</tissue>
    </source>
</reference>
<organism evidence="4 5">
    <name type="scientific">Labeo rohita</name>
    <name type="common">Indian major carp</name>
    <name type="synonym">Cyprinus rohita</name>
    <dbReference type="NCBI Taxonomy" id="84645"/>
    <lineage>
        <taxon>Eukaryota</taxon>
        <taxon>Metazoa</taxon>
        <taxon>Chordata</taxon>
        <taxon>Craniata</taxon>
        <taxon>Vertebrata</taxon>
        <taxon>Euteleostomi</taxon>
        <taxon>Actinopterygii</taxon>
        <taxon>Neopterygii</taxon>
        <taxon>Teleostei</taxon>
        <taxon>Ostariophysi</taxon>
        <taxon>Cypriniformes</taxon>
        <taxon>Cyprinidae</taxon>
        <taxon>Labeoninae</taxon>
        <taxon>Labeonini</taxon>
        <taxon>Labeo</taxon>
    </lineage>
</organism>
<dbReference type="Gene3D" id="1.10.340.70">
    <property type="match status" value="1"/>
</dbReference>
<proteinExistence type="predicted"/>
<dbReference type="Pfam" id="PF17921">
    <property type="entry name" value="Integrase_H2C2"/>
    <property type="match status" value="1"/>
</dbReference>
<dbReference type="PANTHER" id="PTHR46888">
    <property type="entry name" value="ZINC KNUCKLE DOMAINCONTAINING PROTEIN-RELATED"/>
    <property type="match status" value="1"/>
</dbReference>
<dbReference type="EMBL" id="JACTAM010002463">
    <property type="protein sequence ID" value="KAI2644687.1"/>
    <property type="molecule type" value="Genomic_DNA"/>
</dbReference>
<dbReference type="SUPFAM" id="SSF47353">
    <property type="entry name" value="Retrovirus capsid dimerization domain-like"/>
    <property type="match status" value="1"/>
</dbReference>
<evidence type="ECO:0000259" key="2">
    <source>
        <dbReference type="Pfam" id="PF02023"/>
    </source>
</evidence>
<comment type="caution">
    <text evidence="4">The sequence shown here is derived from an EMBL/GenBank/DDBJ whole genome shotgun (WGS) entry which is preliminary data.</text>
</comment>